<keyword evidence="2" id="KW-0507">mRNA processing</keyword>
<dbReference type="InterPro" id="IPR001202">
    <property type="entry name" value="WW_dom"/>
</dbReference>
<dbReference type="Proteomes" id="UP000187429">
    <property type="component" value="Unassembled WGS sequence"/>
</dbReference>
<evidence type="ECO:0000256" key="5">
    <source>
        <dbReference type="ARBA" id="ARBA00023242"/>
    </source>
</evidence>
<gene>
    <name evidence="9" type="ORF">AYI69_g7648</name>
</gene>
<dbReference type="InterPro" id="IPR036517">
    <property type="entry name" value="FF_domain_sf"/>
</dbReference>
<evidence type="ECO:0000256" key="3">
    <source>
        <dbReference type="ARBA" id="ARBA00022737"/>
    </source>
</evidence>
<evidence type="ECO:0000259" key="7">
    <source>
        <dbReference type="PROSITE" id="PS50020"/>
    </source>
</evidence>
<comment type="subcellular location">
    <subcellularLocation>
        <location evidence="1">Nucleus</location>
    </subcellularLocation>
</comment>
<dbReference type="GO" id="GO:0045292">
    <property type="term" value="P:mRNA cis splicing, via spliceosome"/>
    <property type="evidence" value="ECO:0007669"/>
    <property type="project" value="InterPro"/>
</dbReference>
<reference evidence="10" key="1">
    <citation type="submission" date="2017-01" db="EMBL/GenBank/DDBJ databases">
        <authorList>
            <person name="Wang Y."/>
            <person name="White M."/>
            <person name="Kvist S."/>
            <person name="Moncalvo J.-M."/>
        </authorList>
    </citation>
    <scope>NUCLEOTIDE SEQUENCE [LARGE SCALE GENOMIC DNA]</scope>
    <source>
        <strain evidence="10">ID-206-W2</strain>
    </source>
</reference>
<evidence type="ECO:0000256" key="6">
    <source>
        <dbReference type="SAM" id="MobiDB-lite"/>
    </source>
</evidence>
<dbReference type="CDD" id="cd00201">
    <property type="entry name" value="WW"/>
    <property type="match status" value="2"/>
</dbReference>
<dbReference type="OrthoDB" id="187617at2759"/>
<evidence type="ECO:0000313" key="9">
    <source>
        <dbReference type="EMBL" id="OMJ16915.1"/>
    </source>
</evidence>
<name>A0A1R1XQM1_9FUNG</name>
<dbReference type="SUPFAM" id="SSF81698">
    <property type="entry name" value="FF domain"/>
    <property type="match status" value="3"/>
</dbReference>
<dbReference type="EMBL" id="LSSM01003742">
    <property type="protein sequence ID" value="OMJ16915.1"/>
    <property type="molecule type" value="Genomic_DNA"/>
</dbReference>
<keyword evidence="10" id="KW-1185">Reference proteome</keyword>
<dbReference type="AlphaFoldDB" id="A0A1R1XQM1"/>
<feature type="region of interest" description="Disordered" evidence="6">
    <location>
        <begin position="618"/>
        <end position="665"/>
    </location>
</feature>
<evidence type="ECO:0000259" key="8">
    <source>
        <dbReference type="PROSITE" id="PS51676"/>
    </source>
</evidence>
<evidence type="ECO:0000313" key="10">
    <source>
        <dbReference type="Proteomes" id="UP000187429"/>
    </source>
</evidence>
<dbReference type="SMART" id="SM00441">
    <property type="entry name" value="FF"/>
    <property type="match status" value="3"/>
</dbReference>
<comment type="caution">
    <text evidence="9">The sequence shown here is derived from an EMBL/GenBank/DDBJ whole genome shotgun (WGS) entry which is preliminary data.</text>
</comment>
<dbReference type="GO" id="GO:0003723">
    <property type="term" value="F:RNA binding"/>
    <property type="evidence" value="ECO:0007669"/>
    <property type="project" value="TreeGrafter"/>
</dbReference>
<dbReference type="GO" id="GO:0071004">
    <property type="term" value="C:U2-type prespliceosome"/>
    <property type="evidence" value="ECO:0007669"/>
    <property type="project" value="TreeGrafter"/>
</dbReference>
<organism evidence="9 10">
    <name type="scientific">Smittium culicis</name>
    <dbReference type="NCBI Taxonomy" id="133412"/>
    <lineage>
        <taxon>Eukaryota</taxon>
        <taxon>Fungi</taxon>
        <taxon>Fungi incertae sedis</taxon>
        <taxon>Zoopagomycota</taxon>
        <taxon>Kickxellomycotina</taxon>
        <taxon>Harpellomycetes</taxon>
        <taxon>Harpellales</taxon>
        <taxon>Legeriomycetaceae</taxon>
        <taxon>Smittium</taxon>
    </lineage>
</organism>
<sequence>MSNWEIHKAADGRVYYYDRDTKKSTWDKPDELKSSEEAQTIWKEYIAPGGKKYWYNSETKETTWDMPQELIDLQKKIDESEILFDLDTLSINNLSEILKDISDSTSKNAESSNTNLVQVSGAPLENNISSLPSPSSLTSKKESEDAFKLLLSHNNVKSDSTWDSAMRSIIEHPLYNCLESVSERKKVFYQYLEEKKEEDTEKIKAKKRNIRQKFFAVLDSLPLTEYSRFKKAELLCINNPAYTIISDINERQSLFDKYMDNYHDILTELRAERHRHYAKEIDKVLNSLEGLSIRSKWLEIKKILLNHPRIVQLINESKLNQIVNEEEYLKVLEDVNKMKGETSKEYVPNNICRRSININDKLELIDLLEAFQAKLMDLEQQHFNKLDEDRVLRIRKERKNREAYKGLLKENLLSASITPVSLWQEFYPLVRHDKRYIDMLGQPGSTPIELFWDHVEELNDKVYSQRKIIEDHLRQQISNQRDLQQSGQEITGAVFKITPLTKLSELQEYLKSPKFINSVHGANNFDSYILPYIHEQLVIKARRREEEEIKRMQRYKRKSLEYLVHTLNNKLDPPLDVDSKWDAEKHRILSIPDFPSQYISEQECEALFESIIEKLKSQASNAPPEPGEYISSSTRKNISRSSSVDSRTSAGGDYSYSKKKSRRAY</sequence>
<keyword evidence="4" id="KW-0508">mRNA splicing</keyword>
<dbReference type="PROSITE" id="PS01159">
    <property type="entry name" value="WW_DOMAIN_1"/>
    <property type="match status" value="2"/>
</dbReference>
<proteinExistence type="predicted"/>
<dbReference type="SUPFAM" id="SSF51045">
    <property type="entry name" value="WW domain"/>
    <property type="match status" value="2"/>
</dbReference>
<evidence type="ECO:0000256" key="1">
    <source>
        <dbReference type="ARBA" id="ARBA00004123"/>
    </source>
</evidence>
<feature type="domain" description="WW" evidence="7">
    <location>
        <begin position="1"/>
        <end position="31"/>
    </location>
</feature>
<dbReference type="GO" id="GO:0005685">
    <property type="term" value="C:U1 snRNP"/>
    <property type="evidence" value="ECO:0007669"/>
    <property type="project" value="TreeGrafter"/>
</dbReference>
<dbReference type="FunFam" id="1.10.10.440:FF:000013">
    <property type="entry name" value="pre-mRNA-processing protein 40A isoform X1"/>
    <property type="match status" value="1"/>
</dbReference>
<dbReference type="PANTHER" id="PTHR11864:SF0">
    <property type="entry name" value="PRP40 PRE-MRNA PROCESSING FACTOR 40 HOMOLOG A (YEAST)"/>
    <property type="match status" value="1"/>
</dbReference>
<evidence type="ECO:0000256" key="4">
    <source>
        <dbReference type="ARBA" id="ARBA00023187"/>
    </source>
</evidence>
<dbReference type="InterPro" id="IPR002713">
    <property type="entry name" value="FF_domain"/>
</dbReference>
<protein>
    <submittedName>
        <fullName evidence="9">Pre-mRNA-processing protein prp40</fullName>
    </submittedName>
</protein>
<dbReference type="InterPro" id="IPR036020">
    <property type="entry name" value="WW_dom_sf"/>
</dbReference>
<dbReference type="PANTHER" id="PTHR11864">
    <property type="entry name" value="PRE-MRNA-PROCESSING PROTEIN PRP40"/>
    <property type="match status" value="1"/>
</dbReference>
<dbReference type="PROSITE" id="PS50020">
    <property type="entry name" value="WW_DOMAIN_2"/>
    <property type="match status" value="2"/>
</dbReference>
<dbReference type="Gene3D" id="1.10.10.440">
    <property type="entry name" value="FF domain"/>
    <property type="match status" value="4"/>
</dbReference>
<feature type="domain" description="FF" evidence="8">
    <location>
        <begin position="396"/>
        <end position="457"/>
    </location>
</feature>
<accession>A0A1R1XQM1</accession>
<dbReference type="PROSITE" id="PS51676">
    <property type="entry name" value="FF"/>
    <property type="match status" value="2"/>
</dbReference>
<keyword evidence="3" id="KW-0677">Repeat</keyword>
<dbReference type="Pfam" id="PF01846">
    <property type="entry name" value="FF"/>
    <property type="match status" value="3"/>
</dbReference>
<feature type="domain" description="WW" evidence="7">
    <location>
        <begin position="36"/>
        <end position="69"/>
    </location>
</feature>
<feature type="domain" description="FF" evidence="8">
    <location>
        <begin position="140"/>
        <end position="194"/>
    </location>
</feature>
<dbReference type="InterPro" id="IPR039726">
    <property type="entry name" value="Prp40-like"/>
</dbReference>
<dbReference type="SMART" id="SM00456">
    <property type="entry name" value="WW"/>
    <property type="match status" value="2"/>
</dbReference>
<dbReference type="Pfam" id="PF00397">
    <property type="entry name" value="WW"/>
    <property type="match status" value="2"/>
</dbReference>
<feature type="compositionally biased region" description="Low complexity" evidence="6">
    <location>
        <begin position="630"/>
        <end position="649"/>
    </location>
</feature>
<dbReference type="Gene3D" id="2.20.70.10">
    <property type="match status" value="2"/>
</dbReference>
<evidence type="ECO:0000256" key="2">
    <source>
        <dbReference type="ARBA" id="ARBA00022664"/>
    </source>
</evidence>
<keyword evidence="5" id="KW-0539">Nucleus</keyword>